<evidence type="ECO:0000313" key="2">
    <source>
        <dbReference type="EMBL" id="MEX9251123.1"/>
    </source>
</evidence>
<dbReference type="Proteomes" id="UP001561463">
    <property type="component" value="Unassembled WGS sequence"/>
</dbReference>
<feature type="coiled-coil region" evidence="1">
    <location>
        <begin position="6"/>
        <end position="33"/>
    </location>
</feature>
<organism evidence="2 3">
    <name type="scientific">Pseudenterobacter timonensis</name>
    <dbReference type="NCBI Taxonomy" id="1755099"/>
    <lineage>
        <taxon>Bacteria</taxon>
        <taxon>Pseudomonadati</taxon>
        <taxon>Pseudomonadota</taxon>
        <taxon>Gammaproteobacteria</taxon>
        <taxon>Enterobacterales</taxon>
        <taxon>Enterobacteriaceae</taxon>
        <taxon>Pseudenterobacter</taxon>
    </lineage>
</organism>
<keyword evidence="1" id="KW-0175">Coiled coil</keyword>
<sequence>MNYSGHDELRQDIAALSNDMHELYQRIKLLEQKYRWNSDNLTHGLAGQILRTAGMSPPRYSSGDTP</sequence>
<dbReference type="EMBL" id="JBFZPZ010000001">
    <property type="protein sequence ID" value="MEX9251123.1"/>
    <property type="molecule type" value="Genomic_DNA"/>
</dbReference>
<accession>A0ABV4A348</accession>
<proteinExistence type="predicted"/>
<dbReference type="RefSeq" id="WP_369496511.1">
    <property type="nucleotide sequence ID" value="NZ_JBFZPZ010000001.1"/>
</dbReference>
<gene>
    <name evidence="2" type="ORF">AB7Z85_01105</name>
</gene>
<reference evidence="2 3" key="1">
    <citation type="submission" date="2024-03" db="EMBL/GenBank/DDBJ databases">
        <title>Role of Flies in the Dissemination of Carbapenem-Resistant Enterobacteriaceae (CRE): An Epidemiological and Genomic Study in China.</title>
        <authorList>
            <person name="Chen K."/>
            <person name="Zhang R."/>
            <person name="Chen S."/>
        </authorList>
    </citation>
    <scope>NUCLEOTIDE SEQUENCE [LARGE SCALE GENOMIC DNA]</scope>
    <source>
        <strain evidence="3">fly-313</strain>
    </source>
</reference>
<evidence type="ECO:0000313" key="3">
    <source>
        <dbReference type="Proteomes" id="UP001561463"/>
    </source>
</evidence>
<evidence type="ECO:0000256" key="1">
    <source>
        <dbReference type="SAM" id="Coils"/>
    </source>
</evidence>
<keyword evidence="3" id="KW-1185">Reference proteome</keyword>
<name>A0ABV4A348_9ENTR</name>
<protein>
    <submittedName>
        <fullName evidence="2">Uncharacterized protein</fullName>
    </submittedName>
</protein>
<comment type="caution">
    <text evidence="2">The sequence shown here is derived from an EMBL/GenBank/DDBJ whole genome shotgun (WGS) entry which is preliminary data.</text>
</comment>